<sequence>MYQFLRLEAARNLRSNWVQSLVVAFLSMLAGSAVVLGGAAELASVAAQQQTLRDNGTEIWVVKSSDPFSVAACNELQGVDGIADAGAAVNRWQATLEGLPGIVLSVVDATPGYVRIMWGTGSNNGRNDSGVRSVSGVSIGSAIAERTGSRPGAPLVLSPVSESEALRGIGERTRVRIGAVLPSTSRLANGNQLLVLEVAPAGMTSECLVQPHLGSWSSVERYLTSQFGSQASITALSLDDSQSPSPQERMHARTTAWTPALVGLMLLVVVCVLQLGRRTEWALYRVAGADRLSLLQMLVVETAATVWMPYAAGVLISALCFGPLPLPIAGDVNVALGVANDVFRAALLLALSPAVLFLVLERPGGPLLWLKGR</sequence>
<keyword evidence="1" id="KW-1133">Transmembrane helix</keyword>
<organism evidence="2 3">
    <name type="scientific">Microbacterium maritypicum</name>
    <name type="common">Microbacterium liquefaciens</name>
    <dbReference type="NCBI Taxonomy" id="33918"/>
    <lineage>
        <taxon>Bacteria</taxon>
        <taxon>Bacillati</taxon>
        <taxon>Actinomycetota</taxon>
        <taxon>Actinomycetes</taxon>
        <taxon>Micrococcales</taxon>
        <taxon>Microbacteriaceae</taxon>
        <taxon>Microbacterium</taxon>
    </lineage>
</organism>
<name>A0A4Y4B4W7_MICMQ</name>
<keyword evidence="1" id="KW-0472">Membrane</keyword>
<proteinExistence type="predicted"/>
<reference evidence="2 3" key="1">
    <citation type="submission" date="2019-06" db="EMBL/GenBank/DDBJ databases">
        <title>Whole genome shotgun sequence of Microbacterium liquefaciens NBRC 15037.</title>
        <authorList>
            <person name="Hosoyama A."/>
            <person name="Uohara A."/>
            <person name="Ohji S."/>
            <person name="Ichikawa N."/>
        </authorList>
    </citation>
    <scope>NUCLEOTIDE SEQUENCE [LARGE SCALE GENOMIC DNA]</scope>
    <source>
        <strain evidence="2 3">NBRC 15037</strain>
    </source>
</reference>
<feature type="transmembrane region" description="Helical" evidence="1">
    <location>
        <begin position="342"/>
        <end position="360"/>
    </location>
</feature>
<dbReference type="EMBL" id="BJNQ01000009">
    <property type="protein sequence ID" value="GEC75528.1"/>
    <property type="molecule type" value="Genomic_DNA"/>
</dbReference>
<keyword evidence="1" id="KW-0812">Transmembrane</keyword>
<evidence type="ECO:0000256" key="1">
    <source>
        <dbReference type="SAM" id="Phobius"/>
    </source>
</evidence>
<feature type="transmembrane region" description="Helical" evidence="1">
    <location>
        <begin position="21"/>
        <end position="40"/>
    </location>
</feature>
<dbReference type="RefSeq" id="WP_141386592.1">
    <property type="nucleotide sequence ID" value="NZ_BJNQ01000009.1"/>
</dbReference>
<evidence type="ECO:0000313" key="3">
    <source>
        <dbReference type="Proteomes" id="UP000317410"/>
    </source>
</evidence>
<evidence type="ECO:0000313" key="2">
    <source>
        <dbReference type="EMBL" id="GEC75528.1"/>
    </source>
</evidence>
<comment type="caution">
    <text evidence="2">The sequence shown here is derived from an EMBL/GenBank/DDBJ whole genome shotgun (WGS) entry which is preliminary data.</text>
</comment>
<protein>
    <recommendedName>
        <fullName evidence="4">ABC transporter permease</fullName>
    </recommendedName>
</protein>
<accession>A0A4Y4B4W7</accession>
<dbReference type="Proteomes" id="UP000317410">
    <property type="component" value="Unassembled WGS sequence"/>
</dbReference>
<evidence type="ECO:0008006" key="4">
    <source>
        <dbReference type="Google" id="ProtNLM"/>
    </source>
</evidence>
<feature type="transmembrane region" description="Helical" evidence="1">
    <location>
        <begin position="256"/>
        <end position="276"/>
    </location>
</feature>
<feature type="transmembrane region" description="Helical" evidence="1">
    <location>
        <begin position="297"/>
        <end position="322"/>
    </location>
</feature>
<gene>
    <name evidence="2" type="ORF">MLI01_16730</name>
</gene>
<dbReference type="AlphaFoldDB" id="A0A4Y4B4W7"/>